<dbReference type="PANTHER" id="PTHR43863">
    <property type="entry name" value="HYDROLASE, PUTATIVE (AFU_ORTHOLOGUE AFUA_1G03140)-RELATED"/>
    <property type="match status" value="1"/>
</dbReference>
<dbReference type="GO" id="GO:0005975">
    <property type="term" value="P:carbohydrate metabolic process"/>
    <property type="evidence" value="ECO:0007669"/>
    <property type="project" value="InterPro"/>
</dbReference>
<dbReference type="SUPFAM" id="SSF51011">
    <property type="entry name" value="Glycosyl hydrolase domain"/>
    <property type="match status" value="1"/>
</dbReference>
<comment type="caution">
    <text evidence="6">The sequence shown here is derived from an EMBL/GenBank/DDBJ whole genome shotgun (WGS) entry which is preliminary data.</text>
</comment>
<evidence type="ECO:0000313" key="7">
    <source>
        <dbReference type="Proteomes" id="UP000285864"/>
    </source>
</evidence>
<dbReference type="GO" id="GO:0004553">
    <property type="term" value="F:hydrolase activity, hydrolyzing O-glycosyl compounds"/>
    <property type="evidence" value="ECO:0007669"/>
    <property type="project" value="InterPro"/>
</dbReference>
<dbReference type="SUPFAM" id="SSF51445">
    <property type="entry name" value="(Trans)glycosidases"/>
    <property type="match status" value="1"/>
</dbReference>
<dbReference type="InterPro" id="IPR033403">
    <property type="entry name" value="DUF5110"/>
</dbReference>
<dbReference type="Proteomes" id="UP000285864">
    <property type="component" value="Unassembled WGS sequence"/>
</dbReference>
<dbReference type="InterPro" id="IPR017853">
    <property type="entry name" value="GH"/>
</dbReference>
<dbReference type="EMBL" id="QRUU01000002">
    <property type="protein sequence ID" value="RGS00277.1"/>
    <property type="molecule type" value="Genomic_DNA"/>
</dbReference>
<dbReference type="InterPro" id="IPR051816">
    <property type="entry name" value="Glycosyl_Hydrolase_31"/>
</dbReference>
<keyword evidence="2" id="KW-0326">Glycosidase</keyword>
<sequence>MLAQDNNTSNVAYQDEHTRFTIISDGTIRMEWQKDGKSVNSPSFVAVERNYAPAEFQVHDSDGWIEITTSKFTLKYKKDSGKFTASNLAIDSKNITPSFHWKPGDTNAGNLKGTFRTLDGYDGDIFVGNGNDNGDHKPMPIEDGILSTDGWTLIDDSKGLLFDDSEWAWVTERPSGEGQDWYFMAYGHNYKKALKDFTTFAGKVPLPPRYAFGYWWSRYWSYSDDELRDLTAKFDAYDIPLDVLVIDMDWHYVNPGRGGWTGYTWNRSLFPNPAQFLQYLKGKKLQVTLNLHPAGGIEPYEERYKDMANWMGMDPSSKQRIDYCGSDKRFMSGWLNTILRPMEKEGVDFWWLDWQQDMFDRHIKTLNNTWWLNYVLFSDMERNRTTRPLLYHRWGGLGNHRYQIGFSGDSYSTWKTLEFLPYFNSTASNVLYGYWSHDLGGHQFAKGVSELDKELFVRWMQFGAFSPIMRTHSMKSSAMNKEPWVFNQEYLGVLRNTIRQRYQIAPYTYTMARKTYDEGISLCRPMYYDYPEDKEAYQFKKQYMFGDEMIIAPVTSPMVNGFATTKVWLPAGNDWYEWHTGTLLKSGQTVERVFTLDEYPVYVKAGAILPFYGDVKNLHGNDETVRFTLFPGGNGSFSFYEDNGNDQTYQKQYARTQVSSVRDENTLTVNIGERKGNYQGMPKKRNYSIDILGSAPAVRVTVNGKEAAYSYDGTELKLSISLPDSNCKRAYTVKVTYDSNQPEINDGLYGKFKRMKKSFVEMRYRNASIDYIEELGDMETTGRAVTYDNSSFADRINEFRKNYDSLPELLKKQRLNENDIRWFLQSIHWQKN</sequence>
<evidence type="ECO:0000259" key="4">
    <source>
        <dbReference type="Pfam" id="PF17137"/>
    </source>
</evidence>
<accession>A0A412GZ15</accession>
<dbReference type="AlphaFoldDB" id="A0A412GZ15"/>
<evidence type="ECO:0000256" key="2">
    <source>
        <dbReference type="RuleBase" id="RU361185"/>
    </source>
</evidence>
<dbReference type="Pfam" id="PF01055">
    <property type="entry name" value="Glyco_hydro_31_2nd"/>
    <property type="match status" value="1"/>
</dbReference>
<name>A0A412GZ15_9BACT</name>
<gene>
    <name evidence="6" type="ORF">DWY20_01145</name>
</gene>
<proteinExistence type="inferred from homology"/>
<dbReference type="Pfam" id="PF17137">
    <property type="entry name" value="DUF5110"/>
    <property type="match status" value="1"/>
</dbReference>
<organism evidence="6 7">
    <name type="scientific">Phocaeicola coprocola</name>
    <dbReference type="NCBI Taxonomy" id="310298"/>
    <lineage>
        <taxon>Bacteria</taxon>
        <taxon>Pseudomonadati</taxon>
        <taxon>Bacteroidota</taxon>
        <taxon>Bacteroidia</taxon>
        <taxon>Bacteroidales</taxon>
        <taxon>Bacteroidaceae</taxon>
        <taxon>Phocaeicola</taxon>
    </lineage>
</organism>
<dbReference type="GO" id="GO:0030246">
    <property type="term" value="F:carbohydrate binding"/>
    <property type="evidence" value="ECO:0007669"/>
    <property type="project" value="InterPro"/>
</dbReference>
<feature type="domain" description="Glycoside hydrolase family 31 TIM barrel" evidence="3">
    <location>
        <begin position="205"/>
        <end position="511"/>
    </location>
</feature>
<dbReference type="InterPro" id="IPR048395">
    <property type="entry name" value="Glyco_hydro_31_C"/>
</dbReference>
<dbReference type="InterPro" id="IPR000322">
    <property type="entry name" value="Glyco_hydro_31_TIM"/>
</dbReference>
<dbReference type="InterPro" id="IPR011013">
    <property type="entry name" value="Gal_mutarotase_sf_dom"/>
</dbReference>
<keyword evidence="2" id="KW-0378">Hydrolase</keyword>
<protein>
    <submittedName>
        <fullName evidence="6">DUF5110 domain-containing protein</fullName>
    </submittedName>
</protein>
<feature type="domain" description="DUF5110" evidence="4">
    <location>
        <begin position="627"/>
        <end position="693"/>
    </location>
</feature>
<evidence type="ECO:0000259" key="3">
    <source>
        <dbReference type="Pfam" id="PF01055"/>
    </source>
</evidence>
<evidence type="ECO:0000259" key="5">
    <source>
        <dbReference type="Pfam" id="PF21365"/>
    </source>
</evidence>
<reference evidence="6 7" key="1">
    <citation type="submission" date="2018-08" db="EMBL/GenBank/DDBJ databases">
        <title>A genome reference for cultivated species of the human gut microbiota.</title>
        <authorList>
            <person name="Zou Y."/>
            <person name="Xue W."/>
            <person name="Luo G."/>
        </authorList>
    </citation>
    <scope>NUCLEOTIDE SEQUENCE [LARGE SCALE GENOMIC DNA]</scope>
    <source>
        <strain evidence="6 7">AF24-2</strain>
    </source>
</reference>
<dbReference type="SUPFAM" id="SSF74650">
    <property type="entry name" value="Galactose mutarotase-like"/>
    <property type="match status" value="1"/>
</dbReference>
<dbReference type="Gene3D" id="2.60.40.1760">
    <property type="entry name" value="glycosyl hydrolase (family 31)"/>
    <property type="match status" value="1"/>
</dbReference>
<dbReference type="CDD" id="cd06595">
    <property type="entry name" value="GH31_u1"/>
    <property type="match status" value="1"/>
</dbReference>
<keyword evidence="7" id="KW-1185">Reference proteome</keyword>
<dbReference type="PANTHER" id="PTHR43863:SF2">
    <property type="entry name" value="MALTASE-GLUCOAMYLASE"/>
    <property type="match status" value="1"/>
</dbReference>
<dbReference type="Gene3D" id="2.60.40.1180">
    <property type="entry name" value="Golgi alpha-mannosidase II"/>
    <property type="match status" value="2"/>
</dbReference>
<evidence type="ECO:0000313" key="6">
    <source>
        <dbReference type="EMBL" id="RGS00277.1"/>
    </source>
</evidence>
<evidence type="ECO:0000256" key="1">
    <source>
        <dbReference type="ARBA" id="ARBA00007806"/>
    </source>
</evidence>
<dbReference type="Gene3D" id="3.20.20.80">
    <property type="entry name" value="Glycosidases"/>
    <property type="match status" value="1"/>
</dbReference>
<dbReference type="InterPro" id="IPR013780">
    <property type="entry name" value="Glyco_hydro_b"/>
</dbReference>
<feature type="domain" description="Glycosyl hydrolase family 31 C-terminal" evidence="5">
    <location>
        <begin position="519"/>
        <end position="609"/>
    </location>
</feature>
<dbReference type="Pfam" id="PF21365">
    <property type="entry name" value="Glyco_hydro_31_3rd"/>
    <property type="match status" value="1"/>
</dbReference>
<comment type="similarity">
    <text evidence="1 2">Belongs to the glycosyl hydrolase 31 family.</text>
</comment>